<name>A0A0B6ZGR8_9EUPU</name>
<evidence type="ECO:0000256" key="18">
    <source>
        <dbReference type="SAM" id="MobiDB-lite"/>
    </source>
</evidence>
<dbReference type="Pfam" id="PF13927">
    <property type="entry name" value="Ig_3"/>
    <property type="match status" value="1"/>
</dbReference>
<dbReference type="GO" id="GO:0016020">
    <property type="term" value="C:membrane"/>
    <property type="evidence" value="ECO:0007669"/>
    <property type="project" value="UniProtKB-SubCell"/>
</dbReference>
<keyword evidence="16" id="KW-0325">Glycoprotein</keyword>
<dbReference type="SMART" id="SM00408">
    <property type="entry name" value="IGc2"/>
    <property type="match status" value="2"/>
</dbReference>
<evidence type="ECO:0000256" key="1">
    <source>
        <dbReference type="ARBA" id="ARBA00004167"/>
    </source>
</evidence>
<keyword evidence="7" id="KW-0677">Repeat</keyword>
<proteinExistence type="predicted"/>
<dbReference type="InterPro" id="IPR003599">
    <property type="entry name" value="Ig_sub"/>
</dbReference>
<evidence type="ECO:0000313" key="22">
    <source>
        <dbReference type="EMBL" id="CEK67596.1"/>
    </source>
</evidence>
<feature type="chain" id="PRO_5007391198" description="receptor protein-tyrosine kinase" evidence="20">
    <location>
        <begin position="24"/>
        <end position="444"/>
    </location>
</feature>
<dbReference type="InterPro" id="IPR013098">
    <property type="entry name" value="Ig_I-set"/>
</dbReference>
<dbReference type="SMART" id="SM00409">
    <property type="entry name" value="IG"/>
    <property type="match status" value="2"/>
</dbReference>
<dbReference type="EC" id="2.7.10.1" evidence="2"/>
<keyword evidence="4" id="KW-0808">Transferase</keyword>
<comment type="subcellular location">
    <subcellularLocation>
        <location evidence="1">Membrane</location>
        <topology evidence="1">Single-pass membrane protein</topology>
    </subcellularLocation>
</comment>
<gene>
    <name evidence="23" type="primary">ORF63242</name>
    <name evidence="22" type="synonym">ORF63240</name>
</gene>
<dbReference type="InterPro" id="IPR051170">
    <property type="entry name" value="Neural/epithelial_adhesion"/>
</dbReference>
<dbReference type="InterPro" id="IPR007110">
    <property type="entry name" value="Ig-like_dom"/>
</dbReference>
<keyword evidence="6 20" id="KW-0732">Signal</keyword>
<evidence type="ECO:0000256" key="7">
    <source>
        <dbReference type="ARBA" id="ARBA00022737"/>
    </source>
</evidence>
<dbReference type="PANTHER" id="PTHR12231:SF253">
    <property type="entry name" value="DPR-INTERACTING PROTEIN ETA, ISOFORM B-RELATED"/>
    <property type="match status" value="1"/>
</dbReference>
<keyword evidence="13" id="KW-0829">Tyrosine-protein kinase</keyword>
<keyword evidence="5 19" id="KW-0812">Transmembrane</keyword>
<reference evidence="23" key="1">
    <citation type="submission" date="2014-12" db="EMBL/GenBank/DDBJ databases">
        <title>Insight into the proteome of Arion vulgaris.</title>
        <authorList>
            <person name="Aradska J."/>
            <person name="Bulat T."/>
            <person name="Smidak R."/>
            <person name="Sarate P."/>
            <person name="Gangsoo J."/>
            <person name="Sialana F."/>
            <person name="Bilban M."/>
            <person name="Lubec G."/>
        </authorList>
    </citation>
    <scope>NUCLEOTIDE SEQUENCE</scope>
    <source>
        <tissue evidence="23">Skin</tissue>
    </source>
</reference>
<evidence type="ECO:0000256" key="16">
    <source>
        <dbReference type="ARBA" id="ARBA00023180"/>
    </source>
</evidence>
<keyword evidence="17" id="KW-0393">Immunoglobulin domain</keyword>
<dbReference type="InterPro" id="IPR036179">
    <property type="entry name" value="Ig-like_dom_sf"/>
</dbReference>
<dbReference type="GO" id="GO:0043005">
    <property type="term" value="C:neuron projection"/>
    <property type="evidence" value="ECO:0007669"/>
    <property type="project" value="TreeGrafter"/>
</dbReference>
<keyword evidence="12 19" id="KW-0472">Membrane</keyword>
<organism evidence="23">
    <name type="scientific">Arion vulgaris</name>
    <dbReference type="NCBI Taxonomy" id="1028688"/>
    <lineage>
        <taxon>Eukaryota</taxon>
        <taxon>Metazoa</taxon>
        <taxon>Spiralia</taxon>
        <taxon>Lophotrochozoa</taxon>
        <taxon>Mollusca</taxon>
        <taxon>Gastropoda</taxon>
        <taxon>Heterobranchia</taxon>
        <taxon>Euthyneura</taxon>
        <taxon>Panpulmonata</taxon>
        <taxon>Eupulmonata</taxon>
        <taxon>Stylommatophora</taxon>
        <taxon>Helicina</taxon>
        <taxon>Arionoidea</taxon>
        <taxon>Arionidae</taxon>
        <taxon>Arion</taxon>
    </lineage>
</organism>
<dbReference type="EMBL" id="HACG01020731">
    <property type="protein sequence ID" value="CEK67596.1"/>
    <property type="molecule type" value="Transcribed_RNA"/>
</dbReference>
<evidence type="ECO:0000256" key="5">
    <source>
        <dbReference type="ARBA" id="ARBA00022692"/>
    </source>
</evidence>
<dbReference type="InterPro" id="IPR003598">
    <property type="entry name" value="Ig_sub2"/>
</dbReference>
<feature type="compositionally biased region" description="Basic residues" evidence="18">
    <location>
        <begin position="308"/>
        <end position="321"/>
    </location>
</feature>
<keyword evidence="3" id="KW-0597">Phosphoprotein</keyword>
<evidence type="ECO:0000256" key="9">
    <source>
        <dbReference type="ARBA" id="ARBA00022777"/>
    </source>
</evidence>
<evidence type="ECO:0000313" key="23">
    <source>
        <dbReference type="EMBL" id="CEK67597.1"/>
    </source>
</evidence>
<evidence type="ECO:0000256" key="12">
    <source>
        <dbReference type="ARBA" id="ARBA00023136"/>
    </source>
</evidence>
<evidence type="ECO:0000256" key="14">
    <source>
        <dbReference type="ARBA" id="ARBA00023157"/>
    </source>
</evidence>
<dbReference type="InterPro" id="IPR013783">
    <property type="entry name" value="Ig-like_fold"/>
</dbReference>
<evidence type="ECO:0000256" key="15">
    <source>
        <dbReference type="ARBA" id="ARBA00023170"/>
    </source>
</evidence>
<protein>
    <recommendedName>
        <fullName evidence="2">receptor protein-tyrosine kinase</fullName>
        <ecNumber evidence="2">2.7.10.1</ecNumber>
    </recommendedName>
</protein>
<keyword evidence="9" id="KW-0418">Kinase</keyword>
<dbReference type="FunFam" id="2.60.40.10:FF:000020">
    <property type="entry name" value="Fibroblast growth factor receptor"/>
    <property type="match status" value="1"/>
</dbReference>
<keyword evidence="11 19" id="KW-1133">Transmembrane helix</keyword>
<feature type="region of interest" description="Disordered" evidence="18">
    <location>
        <begin position="239"/>
        <end position="321"/>
    </location>
</feature>
<evidence type="ECO:0000256" key="3">
    <source>
        <dbReference type="ARBA" id="ARBA00022553"/>
    </source>
</evidence>
<dbReference type="PANTHER" id="PTHR12231">
    <property type="entry name" value="CTX-RELATED TYPE I TRANSMEMBRANE PROTEIN"/>
    <property type="match status" value="1"/>
</dbReference>
<evidence type="ECO:0000256" key="10">
    <source>
        <dbReference type="ARBA" id="ARBA00022840"/>
    </source>
</evidence>
<feature type="domain" description="Ig-like" evidence="21">
    <location>
        <begin position="36"/>
        <end position="122"/>
    </location>
</feature>
<evidence type="ECO:0000256" key="4">
    <source>
        <dbReference type="ARBA" id="ARBA00022679"/>
    </source>
</evidence>
<dbReference type="AlphaFoldDB" id="A0A0B6ZGR8"/>
<keyword evidence="10" id="KW-0067">ATP-binding</keyword>
<keyword evidence="14" id="KW-1015">Disulfide bond</keyword>
<keyword evidence="15" id="KW-0675">Receptor</keyword>
<feature type="transmembrane region" description="Helical" evidence="19">
    <location>
        <begin position="409"/>
        <end position="432"/>
    </location>
</feature>
<evidence type="ECO:0000256" key="17">
    <source>
        <dbReference type="ARBA" id="ARBA00023319"/>
    </source>
</evidence>
<evidence type="ECO:0000256" key="13">
    <source>
        <dbReference type="ARBA" id="ARBA00023137"/>
    </source>
</evidence>
<dbReference type="FunFam" id="2.60.40.10:FF:000016">
    <property type="entry name" value="Fibroblast growth factor receptor"/>
    <property type="match status" value="1"/>
</dbReference>
<feature type="non-terminal residue" evidence="23">
    <location>
        <position position="444"/>
    </location>
</feature>
<evidence type="ECO:0000256" key="6">
    <source>
        <dbReference type="ARBA" id="ARBA00022729"/>
    </source>
</evidence>
<feature type="compositionally biased region" description="Basic and acidic residues" evidence="18">
    <location>
        <begin position="368"/>
        <end position="393"/>
    </location>
</feature>
<accession>A0A0B6ZGR8</accession>
<evidence type="ECO:0000256" key="8">
    <source>
        <dbReference type="ARBA" id="ARBA00022741"/>
    </source>
</evidence>
<feature type="domain" description="Ig-like" evidence="21">
    <location>
        <begin position="129"/>
        <end position="227"/>
    </location>
</feature>
<evidence type="ECO:0000256" key="19">
    <source>
        <dbReference type="SAM" id="Phobius"/>
    </source>
</evidence>
<dbReference type="EMBL" id="HACG01020732">
    <property type="protein sequence ID" value="CEK67597.1"/>
    <property type="molecule type" value="Transcribed_RNA"/>
</dbReference>
<dbReference type="GO" id="GO:0004714">
    <property type="term" value="F:transmembrane receptor protein tyrosine kinase activity"/>
    <property type="evidence" value="ECO:0007669"/>
    <property type="project" value="UniProtKB-EC"/>
</dbReference>
<keyword evidence="8" id="KW-0547">Nucleotide-binding</keyword>
<evidence type="ECO:0000259" key="21">
    <source>
        <dbReference type="PROSITE" id="PS50835"/>
    </source>
</evidence>
<feature type="signal peptide" evidence="20">
    <location>
        <begin position="1"/>
        <end position="23"/>
    </location>
</feature>
<feature type="region of interest" description="Disordered" evidence="18">
    <location>
        <begin position="368"/>
        <end position="399"/>
    </location>
</feature>
<dbReference type="SUPFAM" id="SSF48726">
    <property type="entry name" value="Immunoglobulin"/>
    <property type="match status" value="2"/>
</dbReference>
<dbReference type="Pfam" id="PF07679">
    <property type="entry name" value="I-set"/>
    <property type="match status" value="1"/>
</dbReference>
<dbReference type="Gene3D" id="2.60.40.10">
    <property type="entry name" value="Immunoglobulins"/>
    <property type="match status" value="2"/>
</dbReference>
<evidence type="ECO:0000256" key="11">
    <source>
        <dbReference type="ARBA" id="ARBA00022989"/>
    </source>
</evidence>
<feature type="compositionally biased region" description="Polar residues" evidence="18">
    <location>
        <begin position="289"/>
        <end position="306"/>
    </location>
</feature>
<dbReference type="GO" id="GO:0005524">
    <property type="term" value="F:ATP binding"/>
    <property type="evidence" value="ECO:0007669"/>
    <property type="project" value="UniProtKB-KW"/>
</dbReference>
<evidence type="ECO:0000256" key="20">
    <source>
        <dbReference type="SAM" id="SignalP"/>
    </source>
</evidence>
<evidence type="ECO:0000256" key="2">
    <source>
        <dbReference type="ARBA" id="ARBA00011902"/>
    </source>
</evidence>
<sequence>MEIYIQFWLTVLAVMFTADGAKKSNKDRKSSPQWKPSSMPAKNERSEFVYEGKSLTLDCKAQAHPKPTVRWLKDGQEIKSHNNVEVKKFELILTEITNDSRGNYTCMVSNKHGQIDWTFHVNVQVKIWPLIVDGPINVTQPVGSNVKFMCRVLNDPNAIIRWQKIHKDKNIDEGIPRAEFLPDSLDPQVLTLDSVTAEDEGEYRCMAGNVWGLIPISVWLTLQESVTVPALPQFSEMAKNNNMNNKNSLDKNNNDIDSQPSGGLEPNPAAKLDEDSRYNWDYNSEELDSSNSDQDTLFSTTKQPKISGNKRKKNGTKKYRKDRTTNYIEEDLIITSTVASIMTSSVTIMETIFTSTFEEIWKFDSQENSKEDAEARSNHVNKNELTETDRTDSEQSVGNENLKGSISSWTIYTIVGAVGGVILLIGLLAITLTVCCKKDENSVC</sequence>
<feature type="region of interest" description="Disordered" evidence="18">
    <location>
        <begin position="22"/>
        <end position="43"/>
    </location>
</feature>
<dbReference type="PROSITE" id="PS50835">
    <property type="entry name" value="IG_LIKE"/>
    <property type="match status" value="2"/>
</dbReference>